<dbReference type="PROSITE" id="PS51257">
    <property type="entry name" value="PROKAR_LIPOPROTEIN"/>
    <property type="match status" value="1"/>
</dbReference>
<dbReference type="Proteomes" id="UP000315971">
    <property type="component" value="Unassembled WGS sequence"/>
</dbReference>
<protein>
    <submittedName>
        <fullName evidence="3">Chemotaxis protein MotB</fullName>
    </submittedName>
</protein>
<proteinExistence type="predicted"/>
<keyword evidence="1" id="KW-0472">Membrane</keyword>
<gene>
    <name evidence="3" type="ORF">SAMN06265350_101466</name>
</gene>
<dbReference type="Gene3D" id="3.30.1330.60">
    <property type="entry name" value="OmpA-like domain"/>
    <property type="match status" value="1"/>
</dbReference>
<dbReference type="GO" id="GO:0016020">
    <property type="term" value="C:membrane"/>
    <property type="evidence" value="ECO:0007669"/>
    <property type="project" value="UniProtKB-UniRule"/>
</dbReference>
<dbReference type="PANTHER" id="PTHR30329:SF21">
    <property type="entry name" value="LIPOPROTEIN YIAD-RELATED"/>
    <property type="match status" value="1"/>
</dbReference>
<reference evidence="3 4" key="1">
    <citation type="submission" date="2017-05" db="EMBL/GenBank/DDBJ databases">
        <authorList>
            <person name="Varghese N."/>
            <person name="Submissions S."/>
        </authorList>
    </citation>
    <scope>NUCLEOTIDE SEQUENCE [LARGE SCALE GENOMIC DNA]</scope>
    <source>
        <strain evidence="3 4">DSM 21342</strain>
    </source>
</reference>
<feature type="domain" description="OmpA-like" evidence="2">
    <location>
        <begin position="149"/>
        <end position="272"/>
    </location>
</feature>
<accession>A0A521AVJ1</accession>
<keyword evidence="4" id="KW-1185">Reference proteome</keyword>
<evidence type="ECO:0000313" key="3">
    <source>
        <dbReference type="EMBL" id="SMO38858.1"/>
    </source>
</evidence>
<dbReference type="CDD" id="cd07185">
    <property type="entry name" value="OmpA_C-like"/>
    <property type="match status" value="1"/>
</dbReference>
<dbReference type="InterPro" id="IPR036737">
    <property type="entry name" value="OmpA-like_sf"/>
</dbReference>
<sequence length="283" mass="31436">MIKKYSLPAFVVATMFSVSSCVVMNKKDYKHLLNDRDSLQNALNSCGISKDSLNAIAFNLKKDTSDLGKQLRMAQDQNDLLSENYNKLNNKSTGEIRKLSADLVAREKRLNEVEAVLKIRDEANNALKDKLAKALLGFRESGLTVDVKNGKVYVSLTDKLLFDTGSIIIDNKGKEALSELAKVLSTQPDINILVEGNTDNARVVNLGQIKDNWDLSVLRATSVVRYLTEVHKLEATRVEAAGKGEFAPIAIENTPAARSKNRRIEIVLSPKLDELFQMITENK</sequence>
<organism evidence="3 4">
    <name type="scientific">Solitalea koreensis</name>
    <dbReference type="NCBI Taxonomy" id="543615"/>
    <lineage>
        <taxon>Bacteria</taxon>
        <taxon>Pseudomonadati</taxon>
        <taxon>Bacteroidota</taxon>
        <taxon>Sphingobacteriia</taxon>
        <taxon>Sphingobacteriales</taxon>
        <taxon>Sphingobacteriaceae</taxon>
        <taxon>Solitalea</taxon>
    </lineage>
</organism>
<dbReference type="OrthoDB" id="9815217at2"/>
<dbReference type="EMBL" id="FXSZ01000001">
    <property type="protein sequence ID" value="SMO38858.1"/>
    <property type="molecule type" value="Genomic_DNA"/>
</dbReference>
<dbReference type="PANTHER" id="PTHR30329">
    <property type="entry name" value="STATOR ELEMENT OF FLAGELLAR MOTOR COMPLEX"/>
    <property type="match status" value="1"/>
</dbReference>
<evidence type="ECO:0000256" key="1">
    <source>
        <dbReference type="PROSITE-ProRule" id="PRU00473"/>
    </source>
</evidence>
<dbReference type="RefSeq" id="WP_142601103.1">
    <property type="nucleotide sequence ID" value="NZ_FXSZ01000001.1"/>
</dbReference>
<evidence type="ECO:0000259" key="2">
    <source>
        <dbReference type="PROSITE" id="PS51123"/>
    </source>
</evidence>
<dbReference type="SUPFAM" id="SSF103088">
    <property type="entry name" value="OmpA-like"/>
    <property type="match status" value="1"/>
</dbReference>
<dbReference type="InterPro" id="IPR006665">
    <property type="entry name" value="OmpA-like"/>
</dbReference>
<dbReference type="PROSITE" id="PS51123">
    <property type="entry name" value="OMPA_2"/>
    <property type="match status" value="1"/>
</dbReference>
<dbReference type="AlphaFoldDB" id="A0A521AVJ1"/>
<dbReference type="PRINTS" id="PR01023">
    <property type="entry name" value="NAFLGMOTY"/>
</dbReference>
<dbReference type="InterPro" id="IPR050330">
    <property type="entry name" value="Bact_OuterMem_StrucFunc"/>
</dbReference>
<name>A0A521AVJ1_9SPHI</name>
<evidence type="ECO:0000313" key="4">
    <source>
        <dbReference type="Proteomes" id="UP000315971"/>
    </source>
</evidence>
<dbReference type="Pfam" id="PF00691">
    <property type="entry name" value="OmpA"/>
    <property type="match status" value="1"/>
</dbReference>